<name>A0A1G2HX10_9BACT</name>
<gene>
    <name evidence="1" type="ORF">A3D35_02135</name>
</gene>
<protein>
    <submittedName>
        <fullName evidence="1">Uncharacterized protein</fullName>
    </submittedName>
</protein>
<evidence type="ECO:0000313" key="2">
    <source>
        <dbReference type="Proteomes" id="UP000176421"/>
    </source>
</evidence>
<dbReference type="EMBL" id="MHOS01000046">
    <property type="protein sequence ID" value="OGZ67052.1"/>
    <property type="molecule type" value="Genomic_DNA"/>
</dbReference>
<comment type="caution">
    <text evidence="1">The sequence shown here is derived from an EMBL/GenBank/DDBJ whole genome shotgun (WGS) entry which is preliminary data.</text>
</comment>
<reference evidence="1 2" key="1">
    <citation type="journal article" date="2016" name="Nat. Commun.">
        <title>Thousands of microbial genomes shed light on interconnected biogeochemical processes in an aquifer system.</title>
        <authorList>
            <person name="Anantharaman K."/>
            <person name="Brown C.T."/>
            <person name="Hug L.A."/>
            <person name="Sharon I."/>
            <person name="Castelle C.J."/>
            <person name="Probst A.J."/>
            <person name="Thomas B.C."/>
            <person name="Singh A."/>
            <person name="Wilkins M.J."/>
            <person name="Karaoz U."/>
            <person name="Brodie E.L."/>
            <person name="Williams K.H."/>
            <person name="Hubbard S.S."/>
            <person name="Banfield J.F."/>
        </authorList>
    </citation>
    <scope>NUCLEOTIDE SEQUENCE [LARGE SCALE GENOMIC DNA]</scope>
</reference>
<accession>A0A1G2HX10</accession>
<organism evidence="1 2">
    <name type="scientific">Candidatus Staskawiczbacteria bacterium RIFCSPHIGHO2_02_FULL_34_9</name>
    <dbReference type="NCBI Taxonomy" id="1802206"/>
    <lineage>
        <taxon>Bacteria</taxon>
        <taxon>Candidatus Staskawicziibacteriota</taxon>
    </lineage>
</organism>
<sequence length="107" mass="12134">MITKVPHGEAPENVRQKWLHLVLPCTCEDACFAAEGVLTGNIVDYEYDAYYVPQQESLAILAQKHPEAAAWWKANGFPKKGHIFVFSKDEAVILKSREEDDNPNFWG</sequence>
<proteinExistence type="predicted"/>
<evidence type="ECO:0000313" key="1">
    <source>
        <dbReference type="EMBL" id="OGZ67052.1"/>
    </source>
</evidence>
<dbReference type="Proteomes" id="UP000176421">
    <property type="component" value="Unassembled WGS sequence"/>
</dbReference>
<dbReference type="AlphaFoldDB" id="A0A1G2HX10"/>